<organism evidence="1 2">
    <name type="scientific">Phytophthora fragariaefolia</name>
    <dbReference type="NCBI Taxonomy" id="1490495"/>
    <lineage>
        <taxon>Eukaryota</taxon>
        <taxon>Sar</taxon>
        <taxon>Stramenopiles</taxon>
        <taxon>Oomycota</taxon>
        <taxon>Peronosporomycetes</taxon>
        <taxon>Peronosporales</taxon>
        <taxon>Peronosporaceae</taxon>
        <taxon>Phytophthora</taxon>
    </lineage>
</organism>
<dbReference type="EMBL" id="BSXT01000884">
    <property type="protein sequence ID" value="GMF35693.1"/>
    <property type="molecule type" value="Genomic_DNA"/>
</dbReference>
<dbReference type="Proteomes" id="UP001165121">
    <property type="component" value="Unassembled WGS sequence"/>
</dbReference>
<sequence>MQMNPTFVLLSSSYSIRTPQSNMKDVSQGCAGFRLKGPTSVQFSIACQTAAGADDITNVSSRCGLASALDWDLGGGVCTSCWSAP</sequence>
<evidence type="ECO:0000313" key="2">
    <source>
        <dbReference type="Proteomes" id="UP001165121"/>
    </source>
</evidence>
<comment type="caution">
    <text evidence="1">The sequence shown here is derived from an EMBL/GenBank/DDBJ whole genome shotgun (WGS) entry which is preliminary data.</text>
</comment>
<reference evidence="1" key="1">
    <citation type="submission" date="2023-04" db="EMBL/GenBank/DDBJ databases">
        <title>Phytophthora fragariaefolia NBRC 109709.</title>
        <authorList>
            <person name="Ichikawa N."/>
            <person name="Sato H."/>
            <person name="Tonouchi N."/>
        </authorList>
    </citation>
    <scope>NUCLEOTIDE SEQUENCE</scope>
    <source>
        <strain evidence="1">NBRC 109709</strain>
    </source>
</reference>
<accession>A0A9W7CNX9</accession>
<proteinExistence type="predicted"/>
<evidence type="ECO:0000313" key="1">
    <source>
        <dbReference type="EMBL" id="GMF35693.1"/>
    </source>
</evidence>
<protein>
    <submittedName>
        <fullName evidence="1">Unnamed protein product</fullName>
    </submittedName>
</protein>
<gene>
    <name evidence="1" type="ORF">Pfra01_000951700</name>
</gene>
<dbReference type="AlphaFoldDB" id="A0A9W7CNX9"/>
<name>A0A9W7CNX9_9STRA</name>
<keyword evidence="2" id="KW-1185">Reference proteome</keyword>